<dbReference type="AlphaFoldDB" id="A0AAU7CR10"/>
<feature type="transmembrane region" description="Helical" evidence="1">
    <location>
        <begin position="6"/>
        <end position="28"/>
    </location>
</feature>
<proteinExistence type="predicted"/>
<dbReference type="RefSeq" id="WP_406700700.1">
    <property type="nucleotide sequence ID" value="NZ_CP155447.1"/>
</dbReference>
<keyword evidence="1" id="KW-1133">Transmembrane helix</keyword>
<protein>
    <submittedName>
        <fullName evidence="2">Uncharacterized protein</fullName>
    </submittedName>
</protein>
<evidence type="ECO:0000256" key="1">
    <source>
        <dbReference type="SAM" id="Phobius"/>
    </source>
</evidence>
<gene>
    <name evidence="2" type="ORF">V5E97_18080</name>
</gene>
<dbReference type="EMBL" id="CP155447">
    <property type="protein sequence ID" value="XBH07864.1"/>
    <property type="molecule type" value="Genomic_DNA"/>
</dbReference>
<accession>A0AAU7CR10</accession>
<name>A0AAU7CR10_9BACT</name>
<keyword evidence="1" id="KW-0472">Membrane</keyword>
<organism evidence="2">
    <name type="scientific">Singulisphaera sp. Ch08</name>
    <dbReference type="NCBI Taxonomy" id="3120278"/>
    <lineage>
        <taxon>Bacteria</taxon>
        <taxon>Pseudomonadati</taxon>
        <taxon>Planctomycetota</taxon>
        <taxon>Planctomycetia</taxon>
        <taxon>Isosphaerales</taxon>
        <taxon>Isosphaeraceae</taxon>
        <taxon>Singulisphaera</taxon>
    </lineage>
</organism>
<sequence>METPKVLCYAAMIVAGLVCLIFLLDAALGILGRNILLDVLFIIGGAFILWQGFETSRELR</sequence>
<evidence type="ECO:0000313" key="2">
    <source>
        <dbReference type="EMBL" id="XBH07864.1"/>
    </source>
</evidence>
<reference evidence="2" key="1">
    <citation type="submission" date="2024-05" db="EMBL/GenBank/DDBJ databases">
        <title>Planctomycetes of the genus Singulisphaera possess chitinolytic capabilities.</title>
        <authorList>
            <person name="Ivanova A."/>
        </authorList>
    </citation>
    <scope>NUCLEOTIDE SEQUENCE</scope>
    <source>
        <strain evidence="2">Ch08T</strain>
    </source>
</reference>
<feature type="transmembrane region" description="Helical" evidence="1">
    <location>
        <begin position="35"/>
        <end position="53"/>
    </location>
</feature>
<keyword evidence="1" id="KW-0812">Transmembrane</keyword>